<dbReference type="EC" id="4.2.1.11" evidence="3 12"/>
<comment type="function">
    <text evidence="11 12">Catalyzes the reversible conversion of 2-phosphoglycerate (2-PG) into phosphoenolpyruvate (PEP). It is essential for the degradation of carbohydrates via glycolysis.</text>
</comment>
<feature type="binding site" evidence="14">
    <location>
        <position position="316"/>
    </location>
    <ligand>
        <name>substrate</name>
    </ligand>
</feature>
<dbReference type="SFLD" id="SFLDS00001">
    <property type="entry name" value="Enolase"/>
    <property type="match status" value="1"/>
</dbReference>
<evidence type="ECO:0000256" key="14">
    <source>
        <dbReference type="PIRSR" id="PIRSR001400-2"/>
    </source>
</evidence>
<evidence type="ECO:0000313" key="19">
    <source>
        <dbReference type="Proteomes" id="UP000248198"/>
    </source>
</evidence>
<feature type="domain" description="Enolase N-terminal" evidence="17">
    <location>
        <begin position="4"/>
        <end position="134"/>
    </location>
</feature>
<feature type="binding site" evidence="12">
    <location>
        <position position="163"/>
    </location>
    <ligand>
        <name>(2R)-2-phosphoglycerate</name>
        <dbReference type="ChEBI" id="CHEBI:58289"/>
    </ligand>
</feature>
<keyword evidence="19" id="KW-1185">Reference proteome</keyword>
<dbReference type="SUPFAM" id="SSF51604">
    <property type="entry name" value="Enolase C-terminal domain-like"/>
    <property type="match status" value="1"/>
</dbReference>
<feature type="binding site" evidence="14">
    <location>
        <position position="155"/>
    </location>
    <ligand>
        <name>substrate</name>
    </ligand>
</feature>
<feature type="binding site" evidence="14">
    <location>
        <position position="392"/>
    </location>
    <ligand>
        <name>substrate</name>
    </ligand>
</feature>
<evidence type="ECO:0000256" key="4">
    <source>
        <dbReference type="ARBA" id="ARBA00017068"/>
    </source>
</evidence>
<dbReference type="GO" id="GO:0000015">
    <property type="term" value="C:phosphopyruvate hydratase complex"/>
    <property type="evidence" value="ECO:0007669"/>
    <property type="project" value="InterPro"/>
</dbReference>
<dbReference type="SFLD" id="SFLDG00178">
    <property type="entry name" value="enolase"/>
    <property type="match status" value="1"/>
</dbReference>
<evidence type="ECO:0000256" key="2">
    <source>
        <dbReference type="ARBA" id="ARBA00009604"/>
    </source>
</evidence>
<organism evidence="18 19">
    <name type="scientific">Pedobacter nutrimenti</name>
    <dbReference type="NCBI Taxonomy" id="1241337"/>
    <lineage>
        <taxon>Bacteria</taxon>
        <taxon>Pseudomonadati</taxon>
        <taxon>Bacteroidota</taxon>
        <taxon>Sphingobacteriia</taxon>
        <taxon>Sphingobacteriales</taxon>
        <taxon>Sphingobacteriaceae</taxon>
        <taxon>Pedobacter</taxon>
    </lineage>
</organism>
<dbReference type="SMART" id="SM01192">
    <property type="entry name" value="Enolase_C"/>
    <property type="match status" value="1"/>
</dbReference>
<evidence type="ECO:0000259" key="16">
    <source>
        <dbReference type="SMART" id="SM01192"/>
    </source>
</evidence>
<comment type="pathway">
    <text evidence="1 12">Carbohydrate degradation; glycolysis; pyruvate from D-glyceraldehyde 3-phosphate: step 4/5.</text>
</comment>
<dbReference type="AlphaFoldDB" id="A0A318UA75"/>
<protein>
    <recommendedName>
        <fullName evidence="4 12">Enolase</fullName>
        <ecNumber evidence="3 12">4.2.1.11</ecNumber>
    </recommendedName>
    <alternativeName>
        <fullName evidence="12">2-phospho-D-glycerate hydro-lyase</fullName>
    </alternativeName>
    <alternativeName>
        <fullName evidence="12">2-phosphoglycerate dehydratase</fullName>
    </alternativeName>
</protein>
<dbReference type="Gene3D" id="3.20.20.120">
    <property type="entry name" value="Enolase-like C-terminal domain"/>
    <property type="match status" value="1"/>
</dbReference>
<evidence type="ECO:0000256" key="6">
    <source>
        <dbReference type="ARBA" id="ARBA00022525"/>
    </source>
</evidence>
<dbReference type="PANTHER" id="PTHR11902:SF1">
    <property type="entry name" value="ENOLASE"/>
    <property type="match status" value="1"/>
</dbReference>
<evidence type="ECO:0000259" key="17">
    <source>
        <dbReference type="SMART" id="SM01193"/>
    </source>
</evidence>
<dbReference type="FunFam" id="3.30.390.10:FF:000001">
    <property type="entry name" value="Enolase"/>
    <property type="match status" value="1"/>
</dbReference>
<comment type="cofactor">
    <cofactor evidence="12">
        <name>Mg(2+)</name>
        <dbReference type="ChEBI" id="CHEBI:18420"/>
    </cofactor>
    <text evidence="12">Binds a second Mg(2+) ion via substrate during catalysis.</text>
</comment>
<dbReference type="Pfam" id="PF00113">
    <property type="entry name" value="Enolase_C"/>
    <property type="match status" value="1"/>
</dbReference>
<dbReference type="GO" id="GO:0009986">
    <property type="term" value="C:cell surface"/>
    <property type="evidence" value="ECO:0007669"/>
    <property type="project" value="UniProtKB-SubCell"/>
</dbReference>
<dbReference type="RefSeq" id="WP_110833079.1">
    <property type="nucleotide sequence ID" value="NZ_QKLU01000006.1"/>
</dbReference>
<keyword evidence="9 12" id="KW-0324">Glycolysis</keyword>
<evidence type="ECO:0000256" key="1">
    <source>
        <dbReference type="ARBA" id="ARBA00005031"/>
    </source>
</evidence>
<dbReference type="CDD" id="cd03313">
    <property type="entry name" value="enolase"/>
    <property type="match status" value="1"/>
</dbReference>
<dbReference type="GO" id="GO:0005576">
    <property type="term" value="C:extracellular region"/>
    <property type="evidence" value="ECO:0007669"/>
    <property type="project" value="UniProtKB-SubCell"/>
</dbReference>
<dbReference type="GO" id="GO:0000287">
    <property type="term" value="F:magnesium ion binding"/>
    <property type="evidence" value="ECO:0007669"/>
    <property type="project" value="UniProtKB-UniRule"/>
</dbReference>
<evidence type="ECO:0000256" key="12">
    <source>
        <dbReference type="HAMAP-Rule" id="MF_00318"/>
    </source>
</evidence>
<evidence type="ECO:0000256" key="11">
    <source>
        <dbReference type="ARBA" id="ARBA00045763"/>
    </source>
</evidence>
<evidence type="ECO:0000256" key="15">
    <source>
        <dbReference type="PIRSR" id="PIRSR001400-3"/>
    </source>
</evidence>
<comment type="caution">
    <text evidence="18">The sequence shown here is derived from an EMBL/GenBank/DDBJ whole genome shotgun (WGS) entry which is preliminary data.</text>
</comment>
<dbReference type="OrthoDB" id="9804716at2"/>
<reference evidence="18 19" key="1">
    <citation type="submission" date="2018-06" db="EMBL/GenBank/DDBJ databases">
        <title>Genomic Encyclopedia of Archaeal and Bacterial Type Strains, Phase II (KMG-II): from individual species to whole genera.</title>
        <authorList>
            <person name="Goeker M."/>
        </authorList>
    </citation>
    <scope>NUCLEOTIDE SEQUENCE [LARGE SCALE GENOMIC DNA]</scope>
    <source>
        <strain evidence="18 19">DSM 27372</strain>
    </source>
</reference>
<feature type="binding site" evidence="14">
    <location>
        <begin position="368"/>
        <end position="371"/>
    </location>
    <ligand>
        <name>substrate</name>
    </ligand>
</feature>
<dbReference type="EMBL" id="QKLU01000006">
    <property type="protein sequence ID" value="PYF72360.1"/>
    <property type="molecule type" value="Genomic_DNA"/>
</dbReference>
<feature type="binding site" evidence="14">
    <location>
        <position position="289"/>
    </location>
    <ligand>
        <name>substrate</name>
    </ligand>
</feature>
<dbReference type="PANTHER" id="PTHR11902">
    <property type="entry name" value="ENOLASE"/>
    <property type="match status" value="1"/>
</dbReference>
<dbReference type="PIRSF" id="PIRSF001400">
    <property type="entry name" value="Enolase"/>
    <property type="match status" value="1"/>
</dbReference>
<evidence type="ECO:0000256" key="8">
    <source>
        <dbReference type="ARBA" id="ARBA00022842"/>
    </source>
</evidence>
<keyword evidence="8 12" id="KW-0460">Magnesium</keyword>
<comment type="subcellular location">
    <subcellularLocation>
        <location evidence="12">Cytoplasm</location>
    </subcellularLocation>
    <subcellularLocation>
        <location evidence="12">Secreted</location>
    </subcellularLocation>
    <subcellularLocation>
        <location evidence="12">Cell surface</location>
    </subcellularLocation>
    <text evidence="12">Fractions of enolase are present in both the cytoplasm and on the cell surface.</text>
</comment>
<feature type="active site" description="Proton donor" evidence="12 13">
    <location>
        <position position="205"/>
    </location>
</feature>
<feature type="binding site" evidence="12">
    <location>
        <position position="341"/>
    </location>
    <ligand>
        <name>(2R)-2-phosphoglycerate</name>
        <dbReference type="ChEBI" id="CHEBI:58289"/>
    </ligand>
</feature>
<dbReference type="SFLD" id="SFLDF00002">
    <property type="entry name" value="enolase"/>
    <property type="match status" value="1"/>
</dbReference>
<keyword evidence="5 12" id="KW-0963">Cytoplasm</keyword>
<dbReference type="GO" id="GO:0006096">
    <property type="term" value="P:glycolytic process"/>
    <property type="evidence" value="ECO:0007669"/>
    <property type="project" value="UniProtKB-UniRule"/>
</dbReference>
<sequence>MSLIIDVHARQILDSRGNPTIEVDVITENGVLGRAAVPSGASTGVHEAVELRDNDKSVYMGKGVLKAVANVNDKIADALKGVDVFEQNAIDDLMIKLDGTENKGKLGANAILGVSLAVAKAAAQESRQPLYRYIGGVNANTLPIPMMNIVNGGSHSDAPIAFQEFMIMPVGAASFSEALRWGTEVFHNLKAILHDRGLSTAVGDEGGFAPTFDGTEDAVETILKAIEKAGYKPGEQICLAFDCAASEFYKDGKYDYTKFEGDKGAVRSSAEQAEYLAQLSAKYPIISIEDGMAEDDWAGWKLLTEKIGDRVQLVGDDLFVTNVKRLQQGIDNHTANSILVKVNQIGSLTETINAVTLAQSNGYTSVMSHRSGETEDTTIADLAVALNCGQIKTGSASRSDRIAKYNQLLRIEEELGAAARFIGKDFKYFKK</sequence>
<evidence type="ECO:0000256" key="7">
    <source>
        <dbReference type="ARBA" id="ARBA00022723"/>
    </source>
</evidence>
<dbReference type="PROSITE" id="PS00164">
    <property type="entry name" value="ENOLASE"/>
    <property type="match status" value="1"/>
</dbReference>
<dbReference type="Proteomes" id="UP000248198">
    <property type="component" value="Unassembled WGS sequence"/>
</dbReference>
<dbReference type="InterPro" id="IPR029017">
    <property type="entry name" value="Enolase-like_N"/>
</dbReference>
<keyword evidence="7 12" id="KW-0479">Metal-binding</keyword>
<comment type="cofactor">
    <cofactor evidence="15">
        <name>Mg(2+)</name>
        <dbReference type="ChEBI" id="CHEBI:18420"/>
    </cofactor>
    <text evidence="15">Mg(2+) is required for catalysis and for stabilizing the dimer.</text>
</comment>
<evidence type="ECO:0000256" key="10">
    <source>
        <dbReference type="ARBA" id="ARBA00023239"/>
    </source>
</evidence>
<comment type="similarity">
    <text evidence="2 12">Belongs to the enolase family.</text>
</comment>
<dbReference type="InterPro" id="IPR020811">
    <property type="entry name" value="Enolase_N"/>
</dbReference>
<gene>
    <name evidence="12" type="primary">eno</name>
    <name evidence="18" type="ORF">B0O44_1069</name>
</gene>
<dbReference type="InterPro" id="IPR020810">
    <property type="entry name" value="Enolase_C"/>
</dbReference>
<dbReference type="SUPFAM" id="SSF54826">
    <property type="entry name" value="Enolase N-terminal domain-like"/>
    <property type="match status" value="1"/>
</dbReference>
<dbReference type="InterPro" id="IPR036849">
    <property type="entry name" value="Enolase-like_C_sf"/>
</dbReference>
<feature type="binding site" evidence="12 15">
    <location>
        <position position="316"/>
    </location>
    <ligand>
        <name>Mg(2+)</name>
        <dbReference type="ChEBI" id="CHEBI:18420"/>
    </ligand>
</feature>
<keyword evidence="6 12" id="KW-0964">Secreted</keyword>
<dbReference type="InterPro" id="IPR000941">
    <property type="entry name" value="Enolase"/>
</dbReference>
<accession>A0A318UA75</accession>
<dbReference type="SMART" id="SM01193">
    <property type="entry name" value="Enolase_N"/>
    <property type="match status" value="1"/>
</dbReference>
<name>A0A318UA75_9SPHI</name>
<feature type="binding site" evidence="12 15">
    <location>
        <position position="242"/>
    </location>
    <ligand>
        <name>Mg(2+)</name>
        <dbReference type="ChEBI" id="CHEBI:18420"/>
    </ligand>
</feature>
<dbReference type="UniPathway" id="UPA00109">
    <property type="reaction ID" value="UER00187"/>
</dbReference>
<feature type="binding site" evidence="12">
    <location>
        <position position="392"/>
    </location>
    <ligand>
        <name>(2R)-2-phosphoglycerate</name>
        <dbReference type="ChEBI" id="CHEBI:58289"/>
    </ligand>
</feature>
<proteinExistence type="inferred from homology"/>
<feature type="binding site" evidence="12 15">
    <location>
        <position position="289"/>
    </location>
    <ligand>
        <name>Mg(2+)</name>
        <dbReference type="ChEBI" id="CHEBI:18420"/>
    </ligand>
</feature>
<feature type="domain" description="Enolase C-terminal TIM barrel" evidence="16">
    <location>
        <begin position="139"/>
        <end position="429"/>
    </location>
</feature>
<evidence type="ECO:0000313" key="18">
    <source>
        <dbReference type="EMBL" id="PYF72360.1"/>
    </source>
</evidence>
<dbReference type="GO" id="GO:0004634">
    <property type="term" value="F:phosphopyruvate hydratase activity"/>
    <property type="evidence" value="ECO:0007669"/>
    <property type="project" value="UniProtKB-UniRule"/>
</dbReference>
<evidence type="ECO:0000256" key="3">
    <source>
        <dbReference type="ARBA" id="ARBA00012058"/>
    </source>
</evidence>
<dbReference type="PRINTS" id="PR00148">
    <property type="entry name" value="ENOLASE"/>
</dbReference>
<dbReference type="Pfam" id="PF03952">
    <property type="entry name" value="Enolase_N"/>
    <property type="match status" value="1"/>
</dbReference>
<dbReference type="Gene3D" id="3.30.390.10">
    <property type="entry name" value="Enolase-like, N-terminal domain"/>
    <property type="match status" value="1"/>
</dbReference>
<evidence type="ECO:0000256" key="5">
    <source>
        <dbReference type="ARBA" id="ARBA00022490"/>
    </source>
</evidence>
<evidence type="ECO:0000256" key="13">
    <source>
        <dbReference type="PIRSR" id="PIRSR001400-1"/>
    </source>
</evidence>
<dbReference type="NCBIfam" id="TIGR01060">
    <property type="entry name" value="eno"/>
    <property type="match status" value="1"/>
</dbReference>
<evidence type="ECO:0000256" key="9">
    <source>
        <dbReference type="ARBA" id="ARBA00023152"/>
    </source>
</evidence>
<feature type="binding site" evidence="14">
    <location>
        <position position="164"/>
    </location>
    <ligand>
        <name>substrate</name>
    </ligand>
</feature>
<dbReference type="HAMAP" id="MF_00318">
    <property type="entry name" value="Enolase"/>
    <property type="match status" value="1"/>
</dbReference>
<dbReference type="FunFam" id="3.20.20.120:FF:000001">
    <property type="entry name" value="Enolase"/>
    <property type="match status" value="1"/>
</dbReference>
<feature type="binding site" evidence="12">
    <location>
        <position position="371"/>
    </location>
    <ligand>
        <name>(2R)-2-phosphoglycerate</name>
        <dbReference type="ChEBI" id="CHEBI:58289"/>
    </ligand>
</feature>
<keyword evidence="10 12" id="KW-0456">Lyase</keyword>
<feature type="binding site" evidence="12">
    <location>
        <position position="370"/>
    </location>
    <ligand>
        <name>(2R)-2-phosphoglycerate</name>
        <dbReference type="ChEBI" id="CHEBI:58289"/>
    </ligand>
</feature>
<comment type="catalytic activity">
    <reaction evidence="12">
        <text>(2R)-2-phosphoglycerate = phosphoenolpyruvate + H2O</text>
        <dbReference type="Rhea" id="RHEA:10164"/>
        <dbReference type="ChEBI" id="CHEBI:15377"/>
        <dbReference type="ChEBI" id="CHEBI:58289"/>
        <dbReference type="ChEBI" id="CHEBI:58702"/>
        <dbReference type="EC" id="4.2.1.11"/>
    </reaction>
</comment>
<dbReference type="InterPro" id="IPR020809">
    <property type="entry name" value="Enolase_CS"/>
</dbReference>
<feature type="active site" description="Proton acceptor" evidence="12 13">
    <location>
        <position position="341"/>
    </location>
</feature>